<reference evidence="9" key="1">
    <citation type="submission" date="2025-08" db="UniProtKB">
        <authorList>
            <consortium name="RefSeq"/>
        </authorList>
    </citation>
    <scope>IDENTIFICATION</scope>
    <source>
        <tissue evidence="9">Muscle</tissue>
    </source>
</reference>
<dbReference type="PROSITE" id="PS50071">
    <property type="entry name" value="HOMEOBOX_2"/>
    <property type="match status" value="1"/>
</dbReference>
<dbReference type="SMART" id="SM00389">
    <property type="entry name" value="HOX"/>
    <property type="match status" value="1"/>
</dbReference>
<dbReference type="CDD" id="cd00086">
    <property type="entry name" value="homeodomain"/>
    <property type="match status" value="1"/>
</dbReference>
<keyword evidence="2 5" id="KW-0238">DNA-binding</keyword>
<accession>A0ABM1RYX4</accession>
<dbReference type="InterPro" id="IPR009057">
    <property type="entry name" value="Homeodomain-like_sf"/>
</dbReference>
<gene>
    <name evidence="9" type="primary">LOC106477221</name>
</gene>
<dbReference type="SUPFAM" id="SSF46689">
    <property type="entry name" value="Homeodomain-like"/>
    <property type="match status" value="1"/>
</dbReference>
<organism evidence="8 9">
    <name type="scientific">Limulus polyphemus</name>
    <name type="common">Atlantic horseshoe crab</name>
    <dbReference type="NCBI Taxonomy" id="6850"/>
    <lineage>
        <taxon>Eukaryota</taxon>
        <taxon>Metazoa</taxon>
        <taxon>Ecdysozoa</taxon>
        <taxon>Arthropoda</taxon>
        <taxon>Chelicerata</taxon>
        <taxon>Merostomata</taxon>
        <taxon>Xiphosura</taxon>
        <taxon>Limulidae</taxon>
        <taxon>Limulus</taxon>
    </lineage>
</organism>
<dbReference type="GeneID" id="106477221"/>
<evidence type="ECO:0000313" key="8">
    <source>
        <dbReference type="Proteomes" id="UP000694941"/>
    </source>
</evidence>
<feature type="domain" description="Homeobox" evidence="7">
    <location>
        <begin position="21"/>
        <end position="84"/>
    </location>
</feature>
<comment type="subcellular location">
    <subcellularLocation>
        <location evidence="1 5">Nucleus</location>
    </subcellularLocation>
</comment>
<evidence type="ECO:0000256" key="1">
    <source>
        <dbReference type="ARBA" id="ARBA00004123"/>
    </source>
</evidence>
<feature type="region of interest" description="Disordered" evidence="6">
    <location>
        <begin position="255"/>
        <end position="285"/>
    </location>
</feature>
<proteinExistence type="predicted"/>
<feature type="compositionally biased region" description="Polar residues" evidence="6">
    <location>
        <begin position="107"/>
        <end position="117"/>
    </location>
</feature>
<sequence length="312" mass="35594">MPFCNNMPYSRPDDLQQRSDLNGRKRRGNLPKESVKILKMWLYEHRYNAYPSDQEKLLLSKEANLSLLQVCNWFINARRRILPDLIRKEGHDPLQYTITRKSYSNRNVNIRQRYSTGKSDKSDHERLAKPPQAFFSLTDDSATDGDVESEDSSSEVSPCDPLQVDSVTPLKLRRRWQQSHEQELLNRIDHLPSRLSVVKVLPCGGHTEMKFSTNPHSRKIIVPVNGISSSQHSSVDKKFCFRDIQGESNFVVSSNLSTEPQNSAPQPWESEPNTPPLSPSGEGKEDPFSCLYMLVDAAVGVLEKQRVENSNL</sequence>
<evidence type="ECO:0000259" key="7">
    <source>
        <dbReference type="PROSITE" id="PS50071"/>
    </source>
</evidence>
<dbReference type="Proteomes" id="UP000694941">
    <property type="component" value="Unplaced"/>
</dbReference>
<evidence type="ECO:0000256" key="2">
    <source>
        <dbReference type="ARBA" id="ARBA00023125"/>
    </source>
</evidence>
<dbReference type="InterPro" id="IPR050224">
    <property type="entry name" value="TALE_homeobox"/>
</dbReference>
<evidence type="ECO:0000256" key="6">
    <source>
        <dbReference type="SAM" id="MobiDB-lite"/>
    </source>
</evidence>
<keyword evidence="8" id="KW-1185">Reference proteome</keyword>
<dbReference type="InterPro" id="IPR001356">
    <property type="entry name" value="HD"/>
</dbReference>
<evidence type="ECO:0000313" key="9">
    <source>
        <dbReference type="RefSeq" id="XP_022236579.1"/>
    </source>
</evidence>
<dbReference type="Gene3D" id="1.10.10.60">
    <property type="entry name" value="Homeodomain-like"/>
    <property type="match status" value="1"/>
</dbReference>
<keyword evidence="3 5" id="KW-0371">Homeobox</keyword>
<name>A0ABM1RYX4_LIMPO</name>
<evidence type="ECO:0000256" key="4">
    <source>
        <dbReference type="ARBA" id="ARBA00023242"/>
    </source>
</evidence>
<dbReference type="RefSeq" id="XP_022236579.1">
    <property type="nucleotide sequence ID" value="XM_022380871.1"/>
</dbReference>
<evidence type="ECO:0000256" key="5">
    <source>
        <dbReference type="PROSITE-ProRule" id="PRU00108"/>
    </source>
</evidence>
<keyword evidence="4 5" id="KW-0539">Nucleus</keyword>
<protein>
    <submittedName>
        <fullName evidence="9">Homeobox protein PKNOX2-like</fullName>
    </submittedName>
</protein>
<feature type="compositionally biased region" description="Acidic residues" evidence="6">
    <location>
        <begin position="141"/>
        <end position="153"/>
    </location>
</feature>
<feature type="DNA-binding region" description="Homeobox" evidence="5">
    <location>
        <begin position="23"/>
        <end position="85"/>
    </location>
</feature>
<dbReference type="PANTHER" id="PTHR11850">
    <property type="entry name" value="HOMEOBOX PROTEIN TRANSCRIPTION FACTORS"/>
    <property type="match status" value="1"/>
</dbReference>
<feature type="compositionally biased region" description="Basic and acidic residues" evidence="6">
    <location>
        <begin position="11"/>
        <end position="23"/>
    </location>
</feature>
<feature type="compositionally biased region" description="Polar residues" evidence="6">
    <location>
        <begin position="255"/>
        <end position="265"/>
    </location>
</feature>
<dbReference type="Pfam" id="PF05920">
    <property type="entry name" value="Homeobox_KN"/>
    <property type="match status" value="1"/>
</dbReference>
<feature type="compositionally biased region" description="Basic and acidic residues" evidence="6">
    <location>
        <begin position="118"/>
        <end position="128"/>
    </location>
</feature>
<dbReference type="InterPro" id="IPR008422">
    <property type="entry name" value="KN_HD"/>
</dbReference>
<evidence type="ECO:0000256" key="3">
    <source>
        <dbReference type="ARBA" id="ARBA00023155"/>
    </source>
</evidence>
<feature type="region of interest" description="Disordered" evidence="6">
    <location>
        <begin position="1"/>
        <end position="28"/>
    </location>
</feature>
<feature type="region of interest" description="Disordered" evidence="6">
    <location>
        <begin position="107"/>
        <end position="160"/>
    </location>
</feature>